<dbReference type="EMBL" id="REGN01004651">
    <property type="protein sequence ID" value="RNA16708.1"/>
    <property type="molecule type" value="Genomic_DNA"/>
</dbReference>
<dbReference type="Proteomes" id="UP000276133">
    <property type="component" value="Unassembled WGS sequence"/>
</dbReference>
<gene>
    <name evidence="1" type="ORF">BpHYR1_051626</name>
</gene>
<organism evidence="1 2">
    <name type="scientific">Brachionus plicatilis</name>
    <name type="common">Marine rotifer</name>
    <name type="synonym">Brachionus muelleri</name>
    <dbReference type="NCBI Taxonomy" id="10195"/>
    <lineage>
        <taxon>Eukaryota</taxon>
        <taxon>Metazoa</taxon>
        <taxon>Spiralia</taxon>
        <taxon>Gnathifera</taxon>
        <taxon>Rotifera</taxon>
        <taxon>Eurotatoria</taxon>
        <taxon>Monogononta</taxon>
        <taxon>Pseudotrocha</taxon>
        <taxon>Ploima</taxon>
        <taxon>Brachionidae</taxon>
        <taxon>Brachionus</taxon>
    </lineage>
</organism>
<evidence type="ECO:0000313" key="1">
    <source>
        <dbReference type="EMBL" id="RNA16708.1"/>
    </source>
</evidence>
<dbReference type="AlphaFoldDB" id="A0A3M7R0B3"/>
<proteinExistence type="predicted"/>
<sequence>MEERKKIIFTCFEKCVEIKAAVRMTRLLNLLCFLNKESNDIEIKRIGGHVVRSTNSLNSETTSIKTLSLRI</sequence>
<keyword evidence="2" id="KW-1185">Reference proteome</keyword>
<name>A0A3M7R0B3_BRAPC</name>
<comment type="caution">
    <text evidence="1">The sequence shown here is derived from an EMBL/GenBank/DDBJ whole genome shotgun (WGS) entry which is preliminary data.</text>
</comment>
<protein>
    <submittedName>
        <fullName evidence="1">Uncharacterized protein</fullName>
    </submittedName>
</protein>
<evidence type="ECO:0000313" key="2">
    <source>
        <dbReference type="Proteomes" id="UP000276133"/>
    </source>
</evidence>
<reference evidence="1 2" key="1">
    <citation type="journal article" date="2018" name="Sci. Rep.">
        <title>Genomic signatures of local adaptation to the degree of environmental predictability in rotifers.</title>
        <authorList>
            <person name="Franch-Gras L."/>
            <person name="Hahn C."/>
            <person name="Garcia-Roger E.M."/>
            <person name="Carmona M.J."/>
            <person name="Serra M."/>
            <person name="Gomez A."/>
        </authorList>
    </citation>
    <scope>NUCLEOTIDE SEQUENCE [LARGE SCALE GENOMIC DNA]</scope>
    <source>
        <strain evidence="1">HYR1</strain>
    </source>
</reference>
<accession>A0A3M7R0B3</accession>